<evidence type="ECO:0000313" key="12">
    <source>
        <dbReference type="Proteomes" id="UP000190625"/>
    </source>
</evidence>
<dbReference type="AlphaFoldDB" id="A0A1T4JPH1"/>
<proteinExistence type="inferred from homology"/>
<name>A0A1T4JPH1_9FIRM</name>
<evidence type="ECO:0000256" key="5">
    <source>
        <dbReference type="ARBA" id="ARBA00022793"/>
    </source>
</evidence>
<keyword evidence="7 9" id="KW-0057">Aromatic amino acid biosynthesis</keyword>
<dbReference type="PROSITE" id="PS00614">
    <property type="entry name" value="IGPS"/>
    <property type="match status" value="1"/>
</dbReference>
<dbReference type="GO" id="GO:0004425">
    <property type="term" value="F:indole-3-glycerol-phosphate synthase activity"/>
    <property type="evidence" value="ECO:0007669"/>
    <property type="project" value="UniProtKB-UniRule"/>
</dbReference>
<dbReference type="Gene3D" id="3.20.20.70">
    <property type="entry name" value="Aldolase class I"/>
    <property type="match status" value="1"/>
</dbReference>
<reference evidence="12" key="1">
    <citation type="submission" date="2017-02" db="EMBL/GenBank/DDBJ databases">
        <authorList>
            <person name="Varghese N."/>
            <person name="Submissions S."/>
        </authorList>
    </citation>
    <scope>NUCLEOTIDE SEQUENCE [LARGE SCALE GENOMIC DNA]</scope>
    <source>
        <strain evidence="12">ATCC BAA-73</strain>
    </source>
</reference>
<dbReference type="EC" id="4.1.1.48" evidence="9"/>
<dbReference type="HAMAP" id="MF_00134_B">
    <property type="entry name" value="IGPS_B"/>
    <property type="match status" value="1"/>
</dbReference>
<evidence type="ECO:0000256" key="4">
    <source>
        <dbReference type="ARBA" id="ARBA00022605"/>
    </source>
</evidence>
<evidence type="ECO:0000256" key="3">
    <source>
        <dbReference type="ARBA" id="ARBA00008737"/>
    </source>
</evidence>
<dbReference type="PANTHER" id="PTHR22854:SF2">
    <property type="entry name" value="INDOLE-3-GLYCEROL-PHOSPHATE SYNTHASE"/>
    <property type="match status" value="1"/>
</dbReference>
<dbReference type="STRING" id="142842.SAMN02745118_00286"/>
<evidence type="ECO:0000259" key="10">
    <source>
        <dbReference type="Pfam" id="PF00218"/>
    </source>
</evidence>
<evidence type="ECO:0000256" key="1">
    <source>
        <dbReference type="ARBA" id="ARBA00001633"/>
    </source>
</evidence>
<dbReference type="UniPathway" id="UPA00035">
    <property type="reaction ID" value="UER00043"/>
</dbReference>
<accession>A0A1T4JPH1</accession>
<dbReference type="InterPro" id="IPR001468">
    <property type="entry name" value="Indole-3-GlycerolPSynthase_CS"/>
</dbReference>
<comment type="pathway">
    <text evidence="2 9">Amino-acid biosynthesis; L-tryptophan biosynthesis; L-tryptophan from chorismate: step 4/5.</text>
</comment>
<evidence type="ECO:0000313" key="11">
    <source>
        <dbReference type="EMBL" id="SJZ32122.1"/>
    </source>
</evidence>
<evidence type="ECO:0000256" key="6">
    <source>
        <dbReference type="ARBA" id="ARBA00022822"/>
    </source>
</evidence>
<dbReference type="InterPro" id="IPR045186">
    <property type="entry name" value="Indole-3-glycerol_P_synth"/>
</dbReference>
<dbReference type="Pfam" id="PF00218">
    <property type="entry name" value="IGPS"/>
    <property type="match status" value="1"/>
</dbReference>
<protein>
    <recommendedName>
        <fullName evidence="9">Indole-3-glycerol phosphate synthase</fullName>
        <shortName evidence="9">IGPS</shortName>
        <ecNumber evidence="9">4.1.1.48</ecNumber>
    </recommendedName>
</protein>
<comment type="catalytic activity">
    <reaction evidence="1 9">
        <text>1-(2-carboxyphenylamino)-1-deoxy-D-ribulose 5-phosphate + H(+) = (1S,2R)-1-C-(indol-3-yl)glycerol 3-phosphate + CO2 + H2O</text>
        <dbReference type="Rhea" id="RHEA:23476"/>
        <dbReference type="ChEBI" id="CHEBI:15377"/>
        <dbReference type="ChEBI" id="CHEBI:15378"/>
        <dbReference type="ChEBI" id="CHEBI:16526"/>
        <dbReference type="ChEBI" id="CHEBI:58613"/>
        <dbReference type="ChEBI" id="CHEBI:58866"/>
        <dbReference type="EC" id="4.1.1.48"/>
    </reaction>
</comment>
<organism evidence="11 12">
    <name type="scientific">Selenihalanaerobacter shriftii</name>
    <dbReference type="NCBI Taxonomy" id="142842"/>
    <lineage>
        <taxon>Bacteria</taxon>
        <taxon>Bacillati</taxon>
        <taxon>Bacillota</taxon>
        <taxon>Clostridia</taxon>
        <taxon>Halanaerobiales</taxon>
        <taxon>Halobacteroidaceae</taxon>
        <taxon>Selenihalanaerobacter</taxon>
    </lineage>
</organism>
<dbReference type="SUPFAM" id="SSF51366">
    <property type="entry name" value="Ribulose-phoshate binding barrel"/>
    <property type="match status" value="1"/>
</dbReference>
<dbReference type="InterPro" id="IPR011060">
    <property type="entry name" value="RibuloseP-bd_barrel"/>
</dbReference>
<dbReference type="FunFam" id="3.20.20.70:FF:000024">
    <property type="entry name" value="Indole-3-glycerol phosphate synthase"/>
    <property type="match status" value="1"/>
</dbReference>
<feature type="domain" description="Indole-3-glycerol phosphate synthase" evidence="10">
    <location>
        <begin position="3"/>
        <end position="252"/>
    </location>
</feature>
<dbReference type="EMBL" id="FUWM01000004">
    <property type="protein sequence ID" value="SJZ32122.1"/>
    <property type="molecule type" value="Genomic_DNA"/>
</dbReference>
<keyword evidence="12" id="KW-1185">Reference proteome</keyword>
<dbReference type="GO" id="GO:0004640">
    <property type="term" value="F:phosphoribosylanthranilate isomerase activity"/>
    <property type="evidence" value="ECO:0007669"/>
    <property type="project" value="TreeGrafter"/>
</dbReference>
<evidence type="ECO:0000256" key="8">
    <source>
        <dbReference type="ARBA" id="ARBA00023239"/>
    </source>
</evidence>
<dbReference type="GO" id="GO:0000162">
    <property type="term" value="P:L-tryptophan biosynthetic process"/>
    <property type="evidence" value="ECO:0007669"/>
    <property type="project" value="UniProtKB-UniRule"/>
</dbReference>
<dbReference type="CDD" id="cd00331">
    <property type="entry name" value="IGPS"/>
    <property type="match status" value="1"/>
</dbReference>
<evidence type="ECO:0000256" key="2">
    <source>
        <dbReference type="ARBA" id="ARBA00004696"/>
    </source>
</evidence>
<dbReference type="InterPro" id="IPR013798">
    <property type="entry name" value="Indole-3-glycerol_P_synth_dom"/>
</dbReference>
<keyword evidence="8 9" id="KW-0456">Lyase</keyword>
<keyword evidence="6 9" id="KW-0822">Tryptophan biosynthesis</keyword>
<evidence type="ECO:0000256" key="7">
    <source>
        <dbReference type="ARBA" id="ARBA00023141"/>
    </source>
</evidence>
<dbReference type="HAMAP" id="MF_00134_A">
    <property type="entry name" value="IGPS_A"/>
    <property type="match status" value="1"/>
</dbReference>
<comment type="similarity">
    <text evidence="3 9">Belongs to the TrpC family.</text>
</comment>
<dbReference type="PANTHER" id="PTHR22854">
    <property type="entry name" value="TRYPTOPHAN BIOSYNTHESIS PROTEIN"/>
    <property type="match status" value="1"/>
</dbReference>
<evidence type="ECO:0000256" key="9">
    <source>
        <dbReference type="HAMAP-Rule" id="MF_00134"/>
    </source>
</evidence>
<gene>
    <name evidence="9" type="primary">trpC</name>
    <name evidence="11" type="ORF">SAMN02745118_00286</name>
</gene>
<keyword evidence="5 9" id="KW-0210">Decarboxylase</keyword>
<dbReference type="RefSeq" id="WP_078808820.1">
    <property type="nucleotide sequence ID" value="NZ_FUWM01000004.1"/>
</dbReference>
<sequence>MFLKKIVANTREELNKRREIIGLAELKGRLRPHNDIIDFKEALVAPEVGLIAEIKQASPSKGLIKEAFNPIEIATVYSQQGAAAISVLTDEKFFQGSLDYLQAVRKVTELPLLRKDFIIDPYQVYEAQVFGADAILLIVNILTENKLRELLDLAKRLGLASLVEVHTAKELETATRVGAEIIGINNRNLKNFTTDIKQTLKLKELVPQDRILISESGISNREDIERLITAGIDGVLVGESLMRSDNLEEKVCSLLGKSVDGDD</sequence>
<dbReference type="Proteomes" id="UP000190625">
    <property type="component" value="Unassembled WGS sequence"/>
</dbReference>
<dbReference type="OrthoDB" id="9804217at2"/>
<dbReference type="NCBIfam" id="NF001377">
    <property type="entry name" value="PRK00278.2-4"/>
    <property type="match status" value="1"/>
</dbReference>
<dbReference type="InterPro" id="IPR013785">
    <property type="entry name" value="Aldolase_TIM"/>
</dbReference>
<keyword evidence="4 9" id="KW-0028">Amino-acid biosynthesis</keyword>